<evidence type="ECO:0000313" key="3">
    <source>
        <dbReference type="EMBL" id="QGZ99570.1"/>
    </source>
</evidence>
<dbReference type="Proteomes" id="UP000430508">
    <property type="component" value="Chromosome"/>
</dbReference>
<keyword evidence="1" id="KW-0812">Transmembrane</keyword>
<name>A0A857DFU0_9FIRM</name>
<dbReference type="Pfam" id="PF01478">
    <property type="entry name" value="Peptidase_A24"/>
    <property type="match status" value="1"/>
</dbReference>
<feature type="transmembrane region" description="Helical" evidence="1">
    <location>
        <begin position="6"/>
        <end position="22"/>
    </location>
</feature>
<keyword evidence="1" id="KW-1133">Transmembrane helix</keyword>
<accession>A0A857DFU0</accession>
<keyword evidence="1" id="KW-0472">Membrane</keyword>
<proteinExistence type="predicted"/>
<gene>
    <name evidence="3" type="ORF">GQ588_02340</name>
</gene>
<reference evidence="3 4" key="1">
    <citation type="submission" date="2019-12" db="EMBL/GenBank/DDBJ databases">
        <title>Sequence classification of anaerobic respiratory reductive dehalogenases: First we see many, then we see few.</title>
        <authorList>
            <person name="Molenda O."/>
            <person name="Puentes Jacome L.A."/>
            <person name="Cao X."/>
            <person name="Nesbo C.L."/>
            <person name="Tang S."/>
            <person name="Morson N."/>
            <person name="Patron J."/>
            <person name="Lomheim L."/>
            <person name="Wishart D.S."/>
            <person name="Edwards E.A."/>
        </authorList>
    </citation>
    <scope>NUCLEOTIDE SEQUENCE [LARGE SCALE GENOMIC DNA]</scope>
    <source>
        <strain evidence="3 4">12DCA</strain>
    </source>
</reference>
<feature type="transmembrane region" description="Helical" evidence="1">
    <location>
        <begin position="27"/>
        <end position="45"/>
    </location>
</feature>
<dbReference type="Gene3D" id="1.20.120.1220">
    <property type="match status" value="1"/>
</dbReference>
<feature type="transmembrane region" description="Helical" evidence="1">
    <location>
        <begin position="51"/>
        <end position="68"/>
    </location>
</feature>
<dbReference type="RefSeq" id="WP_141690677.1">
    <property type="nucleotide sequence ID" value="NZ_CP046996.1"/>
</dbReference>
<dbReference type="AlphaFoldDB" id="A0A857DFU0"/>
<sequence>MVNDLAFLVPLMMLSICVLTDWRKRKIYNWVTIPGFVIGIIYIIYAKTYSVSYGFSFLFLFLILLFVYSHGAMRGGDVKLLMALSLFLTPGAFFFNSALFMFSAFFYFFFQTVRVKGLSQTINDVKTDSLVLIAIGENNNSFANGVESRFFPGGGAALISLCYIVTSFLFSY</sequence>
<dbReference type="GO" id="GO:0004190">
    <property type="term" value="F:aspartic-type endopeptidase activity"/>
    <property type="evidence" value="ECO:0007669"/>
    <property type="project" value="InterPro"/>
</dbReference>
<dbReference type="EMBL" id="CP046996">
    <property type="protein sequence ID" value="QGZ99570.1"/>
    <property type="molecule type" value="Genomic_DNA"/>
</dbReference>
<dbReference type="GO" id="GO:0016020">
    <property type="term" value="C:membrane"/>
    <property type="evidence" value="ECO:0007669"/>
    <property type="project" value="InterPro"/>
</dbReference>
<evidence type="ECO:0000259" key="2">
    <source>
        <dbReference type="Pfam" id="PF01478"/>
    </source>
</evidence>
<organism evidence="3 4">
    <name type="scientific">Dehalobacter restrictus</name>
    <dbReference type="NCBI Taxonomy" id="55583"/>
    <lineage>
        <taxon>Bacteria</taxon>
        <taxon>Bacillati</taxon>
        <taxon>Bacillota</taxon>
        <taxon>Clostridia</taxon>
        <taxon>Eubacteriales</taxon>
        <taxon>Desulfitobacteriaceae</taxon>
        <taxon>Dehalobacter</taxon>
    </lineage>
</organism>
<dbReference type="InterPro" id="IPR000045">
    <property type="entry name" value="Prepilin_IV_endopep_pep"/>
</dbReference>
<evidence type="ECO:0000313" key="4">
    <source>
        <dbReference type="Proteomes" id="UP000430508"/>
    </source>
</evidence>
<feature type="transmembrane region" description="Helical" evidence="1">
    <location>
        <begin position="150"/>
        <end position="170"/>
    </location>
</feature>
<protein>
    <recommendedName>
        <fullName evidence="2">Prepilin type IV endopeptidase peptidase domain-containing protein</fullName>
    </recommendedName>
</protein>
<feature type="domain" description="Prepilin type IV endopeptidase peptidase" evidence="2">
    <location>
        <begin position="11"/>
        <end position="105"/>
    </location>
</feature>
<evidence type="ECO:0000256" key="1">
    <source>
        <dbReference type="SAM" id="Phobius"/>
    </source>
</evidence>
<feature type="transmembrane region" description="Helical" evidence="1">
    <location>
        <begin position="80"/>
        <end position="110"/>
    </location>
</feature>